<dbReference type="PANTHER" id="PTHR12064:SF94">
    <property type="entry name" value="UNEXTENDED PROTEIN"/>
    <property type="match status" value="1"/>
</dbReference>
<evidence type="ECO:0000256" key="2">
    <source>
        <dbReference type="ARBA" id="ARBA00007168"/>
    </source>
</evidence>
<evidence type="ECO:0000256" key="4">
    <source>
        <dbReference type="ARBA" id="ARBA00022989"/>
    </source>
</evidence>
<dbReference type="Pfam" id="PF01595">
    <property type="entry name" value="CNNM"/>
    <property type="match status" value="1"/>
</dbReference>
<dbReference type="GO" id="GO:0016020">
    <property type="term" value="C:membrane"/>
    <property type="evidence" value="ECO:0007669"/>
    <property type="project" value="UniProtKB-SubCell"/>
</dbReference>
<dbReference type="Proteomes" id="UP000709295">
    <property type="component" value="Unassembled WGS sequence"/>
</dbReference>
<dbReference type="InterPro" id="IPR001767">
    <property type="entry name" value="Hedgehog_Hint"/>
</dbReference>
<evidence type="ECO:0000256" key="3">
    <source>
        <dbReference type="ARBA" id="ARBA00022692"/>
    </source>
</evidence>
<sequence>MFNQPYTSEAVPVPSAPEVDPIKPGQKNVEAKVGCQDWPFALLFVLNVGVIIALMVLWGVKTVTDPENNSSELLSGDDTKVVVSIAVGMAVVSMVLALLIVKLIVAYARVMILFVLWFNVGISFALAAYGFVIGNIFIAIFGLIIALLNLCYARAVQHRIPFAVANLRVAEAAISKHGSTYFVSIIFTIVQIGWVVIWAMALLGVANEIAENNPSSTNNNSTTSTRSTYKQSGGSYVAYFFLLLSFYWGLQVFKNVAHTTVAGTVATFWYQSESNGATGASLKRATTTSFGSICFGSLIVAFLQALRALAESGRQDGSALACFAECILGCLQSLMEYFNRWAYVYVGIYGYKFTQAGKAVFELFKQRGFDAIINDDLIGNVLGFAALGVGLICAGVGALIAETTDAVTFQNSTAFLAILGLVVGIGVAVTPLAVIDSSVATIFVCFAEDPAAFQHSHPELYAPLVQEWHNLYPEIMVQAGYWLGFSLLLLIPPAMASSMTSLLFRAASTSLVARRITDVVQDQAASGANADTADAGSEESDIMTVIHYIAIVLLIVMSAISSGLTLGLMSLDKVSLDVIVRAGDRPGATMDEMKKAKAARRILPVRADSNLLLTTLVLTTVAVNSLLSILMADLTSGLVGFFASTILILICGEIVPQSLCSRHALAIGSTFVPVVRVLRLMLYIFAKPVSYVLDRTVGEDVGTVFTKRELQKLVEIHVRQKIMHPEEGYIVRGAMRYKTKVVSDIMIPAEKLFSLPISFYHGDGFILLVHASTILNLEVLKMIYNNGYSRIPVWNKDPNDVVGIIFTKDLIYVDPNQDVPLMAFARVFAVAAHRIWLDAQLGEVLSVFKMGSTHMALVYDVNNSGPGDPFYELKGLVTLEDIVEEILQSKIIDETDSLEARKERQNCTDQIGHSDGASCFPESAPVVIAGGKTKRLDDVKIGDSVLSIDEDGKPVYSTVYYIPHESYRTGETEFVSVRHEGMDDEQDFVEVLQLTPEHLVYYLPESKTFDHGRNTHWLVASLAQKPAGELRVNDLLLTFPSPSRSFLLESNTETVSTPARNASSSPCTSWSWPDGKTERQEEPAAGLSLVRVTGLTRVKHRGAKTVYTMTGNLFVAGVLCSNFGDYYPTLSGQQWRDSVAFKLFAPHRLVFRLLPYPRTAELLSALMDQLVLPVLTWLRPLLLSKQSSGAM</sequence>
<dbReference type="InterPro" id="IPR007603">
    <property type="entry name" value="Choline_transptr-like"/>
</dbReference>
<feature type="domain" description="CNNM transmembrane" evidence="9">
    <location>
        <begin position="540"/>
        <end position="727"/>
    </location>
</feature>
<feature type="transmembrane region" description="Helical" evidence="8">
    <location>
        <begin position="81"/>
        <end position="101"/>
    </location>
</feature>
<evidence type="ECO:0000256" key="5">
    <source>
        <dbReference type="ARBA" id="ARBA00023136"/>
    </source>
</evidence>
<proteinExistence type="inferred from homology"/>
<feature type="transmembrane region" description="Helical" evidence="8">
    <location>
        <begin position="136"/>
        <end position="155"/>
    </location>
</feature>
<keyword evidence="5 6" id="KW-0472">Membrane</keyword>
<feature type="transmembrane region" description="Helical" evidence="8">
    <location>
        <begin position="290"/>
        <end position="310"/>
    </location>
</feature>
<accession>A0A8J5J915</accession>
<dbReference type="InterPro" id="IPR044751">
    <property type="entry name" value="Ion_transp-like_CBS"/>
</dbReference>
<keyword evidence="11" id="KW-1185">Reference proteome</keyword>
<feature type="transmembrane region" description="Helical" evidence="8">
    <location>
        <begin position="236"/>
        <end position="253"/>
    </location>
</feature>
<evidence type="ECO:0000256" key="1">
    <source>
        <dbReference type="ARBA" id="ARBA00004141"/>
    </source>
</evidence>
<feature type="transmembrane region" description="Helical" evidence="8">
    <location>
        <begin position="381"/>
        <end position="401"/>
    </location>
</feature>
<dbReference type="InterPro" id="IPR045095">
    <property type="entry name" value="ACDP"/>
</dbReference>
<reference evidence="10" key="1">
    <citation type="submission" date="2021-01" db="EMBL/GenBank/DDBJ databases">
        <title>Phytophthora aleatoria, a newly-described species from Pinus radiata is distinct from Phytophthora cactorum isolates based on comparative genomics.</title>
        <authorList>
            <person name="Mcdougal R."/>
            <person name="Panda P."/>
            <person name="Williams N."/>
            <person name="Studholme D.J."/>
        </authorList>
    </citation>
    <scope>NUCLEOTIDE SEQUENCE</scope>
    <source>
        <strain evidence="10">NZFS 4037</strain>
    </source>
</reference>
<protein>
    <recommendedName>
        <fullName evidence="9">CNNM transmembrane domain-containing protein</fullName>
    </recommendedName>
</protein>
<name>A0A8J5J915_9STRA</name>
<dbReference type="GO" id="GO:0022857">
    <property type="term" value="F:transmembrane transporter activity"/>
    <property type="evidence" value="ECO:0007669"/>
    <property type="project" value="InterPro"/>
</dbReference>
<dbReference type="InterPro" id="IPR002550">
    <property type="entry name" value="CNNM"/>
</dbReference>
<evidence type="ECO:0000256" key="6">
    <source>
        <dbReference type="PROSITE-ProRule" id="PRU01193"/>
    </source>
</evidence>
<evidence type="ECO:0000313" key="11">
    <source>
        <dbReference type="Proteomes" id="UP000709295"/>
    </source>
</evidence>
<feature type="transmembrane region" description="Helical" evidence="8">
    <location>
        <begin position="181"/>
        <end position="206"/>
    </location>
</feature>
<dbReference type="InterPro" id="IPR003587">
    <property type="entry name" value="Hint_dom_N"/>
</dbReference>
<dbReference type="SMART" id="SM00306">
    <property type="entry name" value="HintN"/>
    <property type="match status" value="1"/>
</dbReference>
<feature type="transmembrane region" description="Helical" evidence="8">
    <location>
        <begin position="545"/>
        <end position="571"/>
    </location>
</feature>
<feature type="compositionally biased region" description="Polar residues" evidence="7">
    <location>
        <begin position="1057"/>
        <end position="1071"/>
    </location>
</feature>
<keyword evidence="4 6" id="KW-1133">Transmembrane helix</keyword>
<dbReference type="FunFam" id="3.10.580.10:FF:000053">
    <property type="entry name" value="Unplaced genomic scaffold supercont1.12, whole genome shotgun sequence"/>
    <property type="match status" value="1"/>
</dbReference>
<dbReference type="Pfam" id="PF01079">
    <property type="entry name" value="Hint"/>
    <property type="match status" value="1"/>
</dbReference>
<comment type="subcellular location">
    <subcellularLocation>
        <location evidence="1">Membrane</location>
        <topology evidence="1">Multi-pass membrane protein</topology>
    </subcellularLocation>
</comment>
<evidence type="ECO:0000259" key="9">
    <source>
        <dbReference type="PROSITE" id="PS51846"/>
    </source>
</evidence>
<dbReference type="AlphaFoldDB" id="A0A8J5J915"/>
<feature type="transmembrane region" description="Helical" evidence="8">
    <location>
        <begin position="413"/>
        <end position="434"/>
    </location>
</feature>
<evidence type="ECO:0000256" key="8">
    <source>
        <dbReference type="SAM" id="Phobius"/>
    </source>
</evidence>
<feature type="transmembrane region" description="Helical" evidence="8">
    <location>
        <begin position="481"/>
        <end position="504"/>
    </location>
</feature>
<organism evidence="10 11">
    <name type="scientific">Phytophthora aleatoria</name>
    <dbReference type="NCBI Taxonomy" id="2496075"/>
    <lineage>
        <taxon>Eukaryota</taxon>
        <taxon>Sar</taxon>
        <taxon>Stramenopiles</taxon>
        <taxon>Oomycota</taxon>
        <taxon>Peronosporomycetes</taxon>
        <taxon>Peronosporales</taxon>
        <taxon>Peronosporaceae</taxon>
        <taxon>Phytophthora</taxon>
    </lineage>
</organism>
<feature type="transmembrane region" description="Helical" evidence="8">
    <location>
        <begin position="638"/>
        <end position="655"/>
    </location>
</feature>
<comment type="similarity">
    <text evidence="2">Belongs to the CTL (choline transporter-like) family.</text>
</comment>
<dbReference type="GO" id="GO:0010960">
    <property type="term" value="P:magnesium ion homeostasis"/>
    <property type="evidence" value="ECO:0007669"/>
    <property type="project" value="InterPro"/>
</dbReference>
<dbReference type="PANTHER" id="PTHR12064">
    <property type="entry name" value="METAL TRANSPORTER CNNM"/>
    <property type="match status" value="1"/>
</dbReference>
<dbReference type="Pfam" id="PF00571">
    <property type="entry name" value="CBS"/>
    <property type="match status" value="1"/>
</dbReference>
<feature type="region of interest" description="Disordered" evidence="7">
    <location>
        <begin position="1057"/>
        <end position="1080"/>
    </location>
</feature>
<dbReference type="Pfam" id="PF04515">
    <property type="entry name" value="Choline_transpo"/>
    <property type="match status" value="1"/>
</dbReference>
<dbReference type="EMBL" id="JAENGY010000172">
    <property type="protein sequence ID" value="KAG6970790.1"/>
    <property type="molecule type" value="Genomic_DNA"/>
</dbReference>
<feature type="transmembrane region" description="Helical" evidence="8">
    <location>
        <begin position="107"/>
        <end position="129"/>
    </location>
</feature>
<dbReference type="InterPro" id="IPR000644">
    <property type="entry name" value="CBS_dom"/>
</dbReference>
<keyword evidence="3 6" id="KW-0812">Transmembrane</keyword>
<evidence type="ECO:0000256" key="7">
    <source>
        <dbReference type="SAM" id="MobiDB-lite"/>
    </source>
</evidence>
<evidence type="ECO:0000313" key="10">
    <source>
        <dbReference type="EMBL" id="KAG6970790.1"/>
    </source>
</evidence>
<feature type="transmembrane region" description="Helical" evidence="8">
    <location>
        <begin position="610"/>
        <end position="632"/>
    </location>
</feature>
<dbReference type="GO" id="GO:0016540">
    <property type="term" value="P:protein autoprocessing"/>
    <property type="evidence" value="ECO:0007669"/>
    <property type="project" value="InterPro"/>
</dbReference>
<feature type="transmembrane region" description="Helical" evidence="8">
    <location>
        <begin position="38"/>
        <end position="60"/>
    </location>
</feature>
<dbReference type="CDD" id="cd00081">
    <property type="entry name" value="Hint"/>
    <property type="match status" value="1"/>
</dbReference>
<gene>
    <name evidence="10" type="ORF">JG688_00004719</name>
</gene>
<dbReference type="CDD" id="cd04590">
    <property type="entry name" value="CBS_pair_CorC_HlyC_assoc"/>
    <property type="match status" value="1"/>
</dbReference>
<dbReference type="PROSITE" id="PS51846">
    <property type="entry name" value="CNNM"/>
    <property type="match status" value="1"/>
</dbReference>
<comment type="caution">
    <text evidence="10">The sequence shown here is derived from an EMBL/GenBank/DDBJ whole genome shotgun (WGS) entry which is preliminary data.</text>
</comment>